<dbReference type="EMBL" id="FO818640">
    <property type="protein sequence ID" value="CDM95325.1"/>
    <property type="molecule type" value="Genomic_DNA"/>
</dbReference>
<gene>
    <name evidence="2" type="ORF">ARTHRO_30593</name>
</gene>
<feature type="domain" description="Co-chaperone DjlA N-terminal" evidence="1">
    <location>
        <begin position="18"/>
        <end position="128"/>
    </location>
</feature>
<dbReference type="Gene3D" id="1.10.3680.10">
    <property type="entry name" value="TerB-like"/>
    <property type="match status" value="1"/>
</dbReference>
<organism evidence="2 3">
    <name type="scientific">Limnospira indica PCC 8005</name>
    <dbReference type="NCBI Taxonomy" id="376219"/>
    <lineage>
        <taxon>Bacteria</taxon>
        <taxon>Bacillati</taxon>
        <taxon>Cyanobacteriota</taxon>
        <taxon>Cyanophyceae</taxon>
        <taxon>Oscillatoriophycideae</taxon>
        <taxon>Oscillatoriales</taxon>
        <taxon>Sirenicapillariaceae</taxon>
        <taxon>Limnospira</taxon>
    </lineage>
</organism>
<protein>
    <recommendedName>
        <fullName evidence="1">Co-chaperone DjlA N-terminal domain-containing protein</fullName>
    </recommendedName>
</protein>
<dbReference type="SUPFAM" id="SSF158682">
    <property type="entry name" value="TerB-like"/>
    <property type="match status" value="1"/>
</dbReference>
<dbReference type="AlphaFoldDB" id="A0A9P1KFU6"/>
<sequence>MSESTDSNATIKLSPPEAFAAIALIAIAADGLVLPSESQILNSSLSRMQLFSDYSPTQKREMLDRLLTEIKTHGYNTLLKSAIAVLPKELRETVFAIATDITLADGEITKEEEDLLNDLYSSLDLSEEMATKIIDVMMIKNQG</sequence>
<dbReference type="CDD" id="cd07176">
    <property type="entry name" value="terB"/>
    <property type="match status" value="1"/>
</dbReference>
<evidence type="ECO:0000313" key="2">
    <source>
        <dbReference type="EMBL" id="CDM95325.1"/>
    </source>
</evidence>
<dbReference type="InterPro" id="IPR029024">
    <property type="entry name" value="TerB-like"/>
</dbReference>
<accession>A0A9P1KFU6</accession>
<name>A0A9P1KFU6_9CYAN</name>
<dbReference type="Pfam" id="PF05099">
    <property type="entry name" value="TerB"/>
    <property type="match status" value="1"/>
</dbReference>
<evidence type="ECO:0000313" key="3">
    <source>
        <dbReference type="Proteomes" id="UP000032946"/>
    </source>
</evidence>
<dbReference type="RefSeq" id="WP_006625506.1">
    <property type="nucleotide sequence ID" value="NZ_FO818640.1"/>
</dbReference>
<evidence type="ECO:0000259" key="1">
    <source>
        <dbReference type="Pfam" id="PF05099"/>
    </source>
</evidence>
<dbReference type="InterPro" id="IPR007791">
    <property type="entry name" value="DjlA_N"/>
</dbReference>
<keyword evidence="3" id="KW-1185">Reference proteome</keyword>
<reference evidence="2 3" key="1">
    <citation type="submission" date="2014-02" db="EMBL/GenBank/DDBJ databases">
        <authorList>
            <person name="Genoscope - CEA"/>
        </authorList>
    </citation>
    <scope>NUCLEOTIDE SEQUENCE [LARGE SCALE GENOMIC DNA]</scope>
    <source>
        <strain evidence="2 3">PCC 8005</strain>
    </source>
</reference>
<dbReference type="Proteomes" id="UP000032946">
    <property type="component" value="Chromosome"/>
</dbReference>
<proteinExistence type="predicted"/>